<evidence type="ECO:0000259" key="21">
    <source>
        <dbReference type="PROSITE" id="PS50011"/>
    </source>
</evidence>
<evidence type="ECO:0000256" key="1">
    <source>
        <dbReference type="ARBA" id="ARBA00004167"/>
    </source>
</evidence>
<dbReference type="PANTHER" id="PTHR27002:SF1073">
    <property type="entry name" value="CYSTEINE-RICH RECEPTOR-LIKE PROTEIN KINASE 29"/>
    <property type="match status" value="1"/>
</dbReference>
<dbReference type="Gene3D" id="1.10.510.10">
    <property type="entry name" value="Transferase(Phosphotransferase) domain 1"/>
    <property type="match status" value="1"/>
</dbReference>
<keyword evidence="2" id="KW-0723">Serine/threonine-protein kinase</keyword>
<evidence type="ECO:0000256" key="10">
    <source>
        <dbReference type="ARBA" id="ARBA00022840"/>
    </source>
</evidence>
<keyword evidence="13" id="KW-0675">Receptor</keyword>
<evidence type="ECO:0000256" key="15">
    <source>
        <dbReference type="ARBA" id="ARBA00047558"/>
    </source>
</evidence>
<evidence type="ECO:0000256" key="18">
    <source>
        <dbReference type="SAM" id="MobiDB-lite"/>
    </source>
</evidence>
<evidence type="ECO:0000256" key="4">
    <source>
        <dbReference type="ARBA" id="ARBA00022679"/>
    </source>
</evidence>
<protein>
    <submittedName>
        <fullName evidence="23">Uncharacterized protein</fullName>
    </submittedName>
</protein>
<evidence type="ECO:0000256" key="3">
    <source>
        <dbReference type="ARBA" id="ARBA00022553"/>
    </source>
</evidence>
<comment type="caution">
    <text evidence="23">The sequence shown here is derived from an EMBL/GenBank/DDBJ whole genome shotgun (WGS) entry which is preliminary data.</text>
</comment>
<feature type="binding site" evidence="17">
    <location>
        <position position="373"/>
    </location>
    <ligand>
        <name>ATP</name>
        <dbReference type="ChEBI" id="CHEBI:30616"/>
    </ligand>
</feature>
<dbReference type="Pfam" id="PF07714">
    <property type="entry name" value="PK_Tyr_Ser-Thr"/>
    <property type="match status" value="1"/>
</dbReference>
<feature type="domain" description="Protein kinase" evidence="21">
    <location>
        <begin position="345"/>
        <end position="632"/>
    </location>
</feature>
<dbReference type="Gene3D" id="3.30.430.20">
    <property type="entry name" value="Gnk2 domain, C-X8-C-X2-C motif"/>
    <property type="match status" value="2"/>
</dbReference>
<keyword evidence="8 17" id="KW-0547">Nucleotide-binding</keyword>
<dbReference type="PROSITE" id="PS51473">
    <property type="entry name" value="GNK2"/>
    <property type="match status" value="2"/>
</dbReference>
<feature type="domain" description="Gnk2-homologous" evidence="22">
    <location>
        <begin position="138"/>
        <end position="241"/>
    </location>
</feature>
<feature type="region of interest" description="Disordered" evidence="18">
    <location>
        <begin position="643"/>
        <end position="682"/>
    </location>
</feature>
<evidence type="ECO:0000256" key="19">
    <source>
        <dbReference type="SAM" id="Phobius"/>
    </source>
</evidence>
<evidence type="ECO:0000256" key="8">
    <source>
        <dbReference type="ARBA" id="ARBA00022741"/>
    </source>
</evidence>
<feature type="compositionally biased region" description="Polar residues" evidence="18">
    <location>
        <begin position="648"/>
        <end position="658"/>
    </location>
</feature>
<dbReference type="InterPro" id="IPR038408">
    <property type="entry name" value="GNK2_sf"/>
</dbReference>
<dbReference type="PROSITE" id="PS50011">
    <property type="entry name" value="PROTEIN_KINASE_DOM"/>
    <property type="match status" value="1"/>
</dbReference>
<dbReference type="SUPFAM" id="SSF56112">
    <property type="entry name" value="Protein kinase-like (PK-like)"/>
    <property type="match status" value="1"/>
</dbReference>
<evidence type="ECO:0000256" key="14">
    <source>
        <dbReference type="ARBA" id="ARBA00023180"/>
    </source>
</evidence>
<dbReference type="PROSITE" id="PS00108">
    <property type="entry name" value="PROTEIN_KINASE_ST"/>
    <property type="match status" value="1"/>
</dbReference>
<dbReference type="CDD" id="cd23509">
    <property type="entry name" value="Gnk2-like"/>
    <property type="match status" value="2"/>
</dbReference>
<dbReference type="EMBL" id="JAUHHV010000005">
    <property type="protein sequence ID" value="KAK1422622.1"/>
    <property type="molecule type" value="Genomic_DNA"/>
</dbReference>
<feature type="signal peptide" evidence="20">
    <location>
        <begin position="1"/>
        <end position="26"/>
    </location>
</feature>
<dbReference type="InterPro" id="IPR001245">
    <property type="entry name" value="Ser-Thr/Tyr_kinase_cat_dom"/>
</dbReference>
<keyword evidence="9" id="KW-0418">Kinase</keyword>
<feature type="domain" description="Gnk2-homologous" evidence="22">
    <location>
        <begin position="28"/>
        <end position="131"/>
    </location>
</feature>
<evidence type="ECO:0000256" key="9">
    <source>
        <dbReference type="ARBA" id="ARBA00022777"/>
    </source>
</evidence>
<evidence type="ECO:0000313" key="23">
    <source>
        <dbReference type="EMBL" id="KAK1422622.1"/>
    </source>
</evidence>
<dbReference type="GO" id="GO:0006979">
    <property type="term" value="P:response to oxidative stress"/>
    <property type="evidence" value="ECO:0007669"/>
    <property type="project" value="UniProtKB-ARBA"/>
</dbReference>
<evidence type="ECO:0000259" key="22">
    <source>
        <dbReference type="PROSITE" id="PS51473"/>
    </source>
</evidence>
<evidence type="ECO:0000256" key="12">
    <source>
        <dbReference type="ARBA" id="ARBA00023136"/>
    </source>
</evidence>
<dbReference type="InterPro" id="IPR011009">
    <property type="entry name" value="Kinase-like_dom_sf"/>
</dbReference>
<evidence type="ECO:0000256" key="16">
    <source>
        <dbReference type="ARBA" id="ARBA00047951"/>
    </source>
</evidence>
<dbReference type="FunFam" id="3.30.430.20:FF:000003">
    <property type="entry name" value="Cysteine-rich RLK (RECEPTOR-like protein kinase) 10"/>
    <property type="match status" value="1"/>
</dbReference>
<keyword evidence="3" id="KW-0597">Phosphoprotein</keyword>
<feature type="region of interest" description="Disordered" evidence="18">
    <location>
        <begin position="246"/>
        <end position="270"/>
    </location>
</feature>
<evidence type="ECO:0000256" key="11">
    <source>
        <dbReference type="ARBA" id="ARBA00022989"/>
    </source>
</evidence>
<accession>A0AAD8KLP6</accession>
<reference evidence="23" key="1">
    <citation type="journal article" date="2023" name="bioRxiv">
        <title>Improved chromosome-level genome assembly for marigold (Tagetes erecta).</title>
        <authorList>
            <person name="Jiang F."/>
            <person name="Yuan L."/>
            <person name="Wang S."/>
            <person name="Wang H."/>
            <person name="Xu D."/>
            <person name="Wang A."/>
            <person name="Fan W."/>
        </authorList>
    </citation>
    <scope>NUCLEOTIDE SEQUENCE</scope>
    <source>
        <strain evidence="23">WSJ</strain>
        <tissue evidence="23">Leaf</tissue>
    </source>
</reference>
<name>A0AAD8KLP6_TARER</name>
<comment type="catalytic activity">
    <reaction evidence="15">
        <text>L-seryl-[protein] + ATP = O-phospho-L-seryl-[protein] + ADP + H(+)</text>
        <dbReference type="Rhea" id="RHEA:17989"/>
        <dbReference type="Rhea" id="RHEA-COMP:9863"/>
        <dbReference type="Rhea" id="RHEA-COMP:11604"/>
        <dbReference type="ChEBI" id="CHEBI:15378"/>
        <dbReference type="ChEBI" id="CHEBI:29999"/>
        <dbReference type="ChEBI" id="CHEBI:30616"/>
        <dbReference type="ChEBI" id="CHEBI:83421"/>
        <dbReference type="ChEBI" id="CHEBI:456216"/>
    </reaction>
</comment>
<keyword evidence="11 19" id="KW-1133">Transmembrane helix</keyword>
<dbReference type="FunFam" id="3.30.200.20:FF:000142">
    <property type="entry name" value="Cysteine-rich receptor-like protein kinase 10"/>
    <property type="match status" value="1"/>
</dbReference>
<dbReference type="PANTHER" id="PTHR27002">
    <property type="entry name" value="RECEPTOR-LIKE SERINE/THREONINE-PROTEIN KINASE SD1-8"/>
    <property type="match status" value="1"/>
</dbReference>
<dbReference type="GO" id="GO:0004674">
    <property type="term" value="F:protein serine/threonine kinase activity"/>
    <property type="evidence" value="ECO:0007669"/>
    <property type="project" value="UniProtKB-KW"/>
</dbReference>
<dbReference type="GO" id="GO:0005886">
    <property type="term" value="C:plasma membrane"/>
    <property type="evidence" value="ECO:0007669"/>
    <property type="project" value="TreeGrafter"/>
</dbReference>
<feature type="chain" id="PRO_5042223518" evidence="20">
    <location>
        <begin position="27"/>
        <end position="682"/>
    </location>
</feature>
<gene>
    <name evidence="23" type="ORF">QVD17_17908</name>
</gene>
<proteinExistence type="predicted"/>
<evidence type="ECO:0000313" key="24">
    <source>
        <dbReference type="Proteomes" id="UP001229421"/>
    </source>
</evidence>
<dbReference type="PROSITE" id="PS00107">
    <property type="entry name" value="PROTEIN_KINASE_ATP"/>
    <property type="match status" value="1"/>
</dbReference>
<evidence type="ECO:0000256" key="20">
    <source>
        <dbReference type="SAM" id="SignalP"/>
    </source>
</evidence>
<keyword evidence="6 20" id="KW-0732">Signal</keyword>
<feature type="compositionally biased region" description="Low complexity" evidence="18">
    <location>
        <begin position="664"/>
        <end position="675"/>
    </location>
</feature>
<comment type="subcellular location">
    <subcellularLocation>
        <location evidence="1">Membrane</location>
        <topology evidence="1">Single-pass membrane protein</topology>
    </subcellularLocation>
</comment>
<organism evidence="23 24">
    <name type="scientific">Tagetes erecta</name>
    <name type="common">African marigold</name>
    <dbReference type="NCBI Taxonomy" id="13708"/>
    <lineage>
        <taxon>Eukaryota</taxon>
        <taxon>Viridiplantae</taxon>
        <taxon>Streptophyta</taxon>
        <taxon>Embryophyta</taxon>
        <taxon>Tracheophyta</taxon>
        <taxon>Spermatophyta</taxon>
        <taxon>Magnoliopsida</taxon>
        <taxon>eudicotyledons</taxon>
        <taxon>Gunneridae</taxon>
        <taxon>Pentapetalae</taxon>
        <taxon>asterids</taxon>
        <taxon>campanulids</taxon>
        <taxon>Asterales</taxon>
        <taxon>Asteraceae</taxon>
        <taxon>Asteroideae</taxon>
        <taxon>Heliantheae alliance</taxon>
        <taxon>Tageteae</taxon>
        <taxon>Tagetes</taxon>
    </lineage>
</organism>
<feature type="transmembrane region" description="Helical" evidence="19">
    <location>
        <begin position="277"/>
        <end position="300"/>
    </location>
</feature>
<keyword evidence="5 19" id="KW-0812">Transmembrane</keyword>
<comment type="catalytic activity">
    <reaction evidence="16">
        <text>L-threonyl-[protein] + ATP = O-phospho-L-threonyl-[protein] + ADP + H(+)</text>
        <dbReference type="Rhea" id="RHEA:46608"/>
        <dbReference type="Rhea" id="RHEA-COMP:11060"/>
        <dbReference type="Rhea" id="RHEA-COMP:11605"/>
        <dbReference type="ChEBI" id="CHEBI:15378"/>
        <dbReference type="ChEBI" id="CHEBI:30013"/>
        <dbReference type="ChEBI" id="CHEBI:30616"/>
        <dbReference type="ChEBI" id="CHEBI:61977"/>
        <dbReference type="ChEBI" id="CHEBI:456216"/>
    </reaction>
</comment>
<keyword evidence="10 17" id="KW-0067">ATP-binding</keyword>
<dbReference type="SMART" id="SM00220">
    <property type="entry name" value="S_TKc"/>
    <property type="match status" value="1"/>
</dbReference>
<dbReference type="InterPro" id="IPR017441">
    <property type="entry name" value="Protein_kinase_ATP_BS"/>
</dbReference>
<evidence type="ECO:0000256" key="2">
    <source>
        <dbReference type="ARBA" id="ARBA00022527"/>
    </source>
</evidence>
<dbReference type="Gene3D" id="3.30.200.20">
    <property type="entry name" value="Phosphorylase Kinase, domain 1"/>
    <property type="match status" value="1"/>
</dbReference>
<evidence type="ECO:0000256" key="5">
    <source>
        <dbReference type="ARBA" id="ARBA00022692"/>
    </source>
</evidence>
<keyword evidence="7" id="KW-0677">Repeat</keyword>
<evidence type="ECO:0000256" key="6">
    <source>
        <dbReference type="ARBA" id="ARBA00022729"/>
    </source>
</evidence>
<keyword evidence="12 19" id="KW-0472">Membrane</keyword>
<dbReference type="InterPro" id="IPR002902">
    <property type="entry name" value="GNK2"/>
</dbReference>
<keyword evidence="24" id="KW-1185">Reference proteome</keyword>
<dbReference type="InterPro" id="IPR008271">
    <property type="entry name" value="Ser/Thr_kinase_AS"/>
</dbReference>
<feature type="compositionally biased region" description="Pro residues" evidence="18">
    <location>
        <begin position="252"/>
        <end position="267"/>
    </location>
</feature>
<dbReference type="CDD" id="cd14066">
    <property type="entry name" value="STKc_IRAK"/>
    <property type="match status" value="1"/>
</dbReference>
<keyword evidence="14" id="KW-0325">Glycoprotein</keyword>
<dbReference type="AlphaFoldDB" id="A0AAD8KLP6"/>
<dbReference type="InterPro" id="IPR000719">
    <property type="entry name" value="Prot_kinase_dom"/>
</dbReference>
<evidence type="ECO:0000256" key="17">
    <source>
        <dbReference type="PROSITE-ProRule" id="PRU10141"/>
    </source>
</evidence>
<evidence type="ECO:0000256" key="7">
    <source>
        <dbReference type="ARBA" id="ARBA00022737"/>
    </source>
</evidence>
<dbReference type="FunFam" id="3.30.430.20:FF:000002">
    <property type="entry name" value="Cysteine-rich receptor-like protein kinase 10"/>
    <property type="match status" value="1"/>
</dbReference>
<dbReference type="Pfam" id="PF01657">
    <property type="entry name" value="Stress-antifung"/>
    <property type="match status" value="2"/>
</dbReference>
<dbReference type="GO" id="GO:0005524">
    <property type="term" value="F:ATP binding"/>
    <property type="evidence" value="ECO:0007669"/>
    <property type="project" value="UniProtKB-UniRule"/>
</dbReference>
<keyword evidence="4" id="KW-0808">Transferase</keyword>
<dbReference type="Proteomes" id="UP001229421">
    <property type="component" value="Unassembled WGS sequence"/>
</dbReference>
<dbReference type="FunFam" id="1.10.510.10:FF:000129">
    <property type="entry name" value="cysteine-rich receptor-like protein kinase 10"/>
    <property type="match status" value="1"/>
</dbReference>
<sequence length="682" mass="76073">MLMVTKKPNPFFFLVIILNAIIVSMSQDMQFPTCDGNGNFTINSVYQSNLDDVLSSLTSDTSIRYGFYNQSVGQTPNQVNAIGLCRGDVEPVDCRRCINEAGTRLREICTNQKGAIGWYDDCMLRYSNVSILGTDPDTRVTRWLTNPSNASNVDEFNQGLNRLLDQLRTEASSGGSFRKYASDNTSTGLTRIFGYMQCTPDLSQNQCYNCLNTAVDAIVKGRRGARVYYPSCVVRYEESRFLNDTVDLATPSTPPTQASPPPPPLSPSPSGNSNTTIIIVIVVVATLSVVLVVVVFVCVFMKRKQKQQRHPPENLVYEDGEADEISTAESLQYSFGIIRAATDDFSENNKLGQGGFGLVYKGKLQNGQEIAVKRLSKDSGQGEQEFKNEVLLLARLQHRNLVRLLGFSLQGSERLLMYEFVQNASLDKFIFHPTKRSDLDWERRYKILGGVARGLLYLHEDSRLKIIHRDLKASNILLDSQMNPKIADFGMARLFTHEETQANTSRIVGTYGYMAPEYAMHGQFSVKSDVFSFGVLVLEIITGQKNHTFQNGVVIEDLLSHAWKSWRDGTASSLIDPVLKEGSNSIRDMIRCIHIGLLCVQEDLNERPTMASVVLMLSSLSLTLPVPSEPAFFTHTSTNPEKPLFKEYTSSTSHSGDQVKSKSRSSQRSLASDISMNDLYSR</sequence>
<evidence type="ECO:0000256" key="13">
    <source>
        <dbReference type="ARBA" id="ARBA00023170"/>
    </source>
</evidence>